<dbReference type="GO" id="GO:0008696">
    <property type="term" value="F:4-amino-4-deoxychorismate lyase activity"/>
    <property type="evidence" value="ECO:0007669"/>
    <property type="project" value="UniProtKB-EC"/>
</dbReference>
<dbReference type="PANTHER" id="PTHR42743">
    <property type="entry name" value="AMINO-ACID AMINOTRANSFERASE"/>
    <property type="match status" value="1"/>
</dbReference>
<evidence type="ECO:0000256" key="6">
    <source>
        <dbReference type="ARBA" id="ARBA00022576"/>
    </source>
</evidence>
<dbReference type="PANTHER" id="PTHR42743:SF4">
    <property type="entry name" value="BRANCHED-CHAIN-AMINO-ACID AMINOTRANSFERASE-RELATED"/>
    <property type="match status" value="1"/>
</dbReference>
<dbReference type="EC" id="2.6.1.42" evidence="16"/>
<dbReference type="InterPro" id="IPR043131">
    <property type="entry name" value="BCAT-like_N"/>
</dbReference>
<reference evidence="17" key="1">
    <citation type="submission" date="2023-10" db="EMBL/GenBank/DDBJ databases">
        <title>The first scallop-associated chemosynthetic bacterial symbiont.</title>
        <authorList>
            <person name="Lin Y.-T."/>
            <person name="Sun J."/>
            <person name="Ip J.C.-H."/>
            <person name="He X."/>
            <person name="Gao Z.-M."/>
            <person name="Perez M."/>
            <person name="Xu T."/>
            <person name="Qian P.-Y."/>
            <person name="Qiu J.-W."/>
        </authorList>
    </citation>
    <scope>NUCLEOTIDE SEQUENCE</scope>
    <source>
        <strain evidence="17">Gill1</strain>
    </source>
</reference>
<evidence type="ECO:0000256" key="13">
    <source>
        <dbReference type="ARBA" id="ARBA00049229"/>
    </source>
</evidence>
<keyword evidence="6 16" id="KW-0032">Aminotransferase</keyword>
<evidence type="ECO:0000256" key="5">
    <source>
        <dbReference type="ARBA" id="ARBA00009320"/>
    </source>
</evidence>
<dbReference type="CDD" id="cd00449">
    <property type="entry name" value="PLPDE_IV"/>
    <property type="match status" value="1"/>
</dbReference>
<evidence type="ECO:0000256" key="15">
    <source>
        <dbReference type="ARBA" id="ARBA00054027"/>
    </source>
</evidence>
<comment type="pathway">
    <text evidence="2 16">Amino-acid biosynthesis; L-isoleucine biosynthesis; L-isoleucine from 2-oxobutanoate: step 4/4.</text>
</comment>
<dbReference type="NCBIfam" id="TIGR01122">
    <property type="entry name" value="ilvE_I"/>
    <property type="match status" value="1"/>
</dbReference>
<name>A0AAU6PFZ2_9GAMM</name>
<evidence type="ECO:0000256" key="14">
    <source>
        <dbReference type="ARBA" id="ARBA00049529"/>
    </source>
</evidence>
<proteinExistence type="inferred from homology"/>
<dbReference type="GO" id="GO:0009082">
    <property type="term" value="P:branched-chain amino acid biosynthetic process"/>
    <property type="evidence" value="ECO:0007669"/>
    <property type="project" value="UniProtKB-KW"/>
</dbReference>
<comment type="function">
    <text evidence="16">Acts on leucine, isoleucine and valine.</text>
</comment>
<dbReference type="FunFam" id="3.20.10.10:FF:000002">
    <property type="entry name" value="D-alanine aminotransferase"/>
    <property type="match status" value="1"/>
</dbReference>
<evidence type="ECO:0000256" key="4">
    <source>
        <dbReference type="ARBA" id="ARBA00005072"/>
    </source>
</evidence>
<evidence type="ECO:0000256" key="7">
    <source>
        <dbReference type="ARBA" id="ARBA00022679"/>
    </source>
</evidence>
<evidence type="ECO:0000256" key="11">
    <source>
        <dbReference type="ARBA" id="ARBA00048212"/>
    </source>
</evidence>
<keyword evidence="7 16" id="KW-0808">Transferase</keyword>
<evidence type="ECO:0000256" key="8">
    <source>
        <dbReference type="ARBA" id="ARBA00022898"/>
    </source>
</evidence>
<keyword evidence="9" id="KW-0289">Folate biosynthesis</keyword>
<dbReference type="InterPro" id="IPR001544">
    <property type="entry name" value="Aminotrans_IV"/>
</dbReference>
<accession>A0AAU6PFZ2</accession>
<dbReference type="NCBIfam" id="NF005146">
    <property type="entry name" value="PRK06606.1"/>
    <property type="match status" value="1"/>
</dbReference>
<dbReference type="SUPFAM" id="SSF56752">
    <property type="entry name" value="D-aminoacid aminotransferase-like PLP-dependent enzymes"/>
    <property type="match status" value="1"/>
</dbReference>
<dbReference type="GO" id="GO:0046656">
    <property type="term" value="P:folic acid biosynthetic process"/>
    <property type="evidence" value="ECO:0007669"/>
    <property type="project" value="UniProtKB-KW"/>
</dbReference>
<evidence type="ECO:0000256" key="10">
    <source>
        <dbReference type="ARBA" id="ARBA00035633"/>
    </source>
</evidence>
<sequence>MSNERLIWFKGNIVPIDEAQINVLSPTSQFGANVFEGLRAYWNVDECQLYVFRLSAHIDRLQNSIKMMGFESEFSNQLLRKSVIDIIQANAFKEDLVCRQTVFLDGFGSWSATSPVEMFVAPMAKGRYYNKNQGLNVCISSWERINERSLSPKIKTGANYINSRMGQLEATRNGYDSTIFLNDQGTVSEGPGSCVFLVKEGVLITPPLTASILDSITRATVIEIAKNNLGLKVVERDVKREELQSADEVFMCGTAVEIVPVFSIDESSVGVGTKGKVTANIEDLYFQIVRGEHNQYQHWLTPVYKD</sequence>
<dbReference type="Gene3D" id="3.20.10.10">
    <property type="entry name" value="D-amino Acid Aminotransferase, subunit A, domain 2"/>
    <property type="match status" value="1"/>
</dbReference>
<comment type="catalytic activity">
    <reaction evidence="14">
        <text>4-amino-4-deoxychorismate = 4-aminobenzoate + pyruvate + H(+)</text>
        <dbReference type="Rhea" id="RHEA:16201"/>
        <dbReference type="ChEBI" id="CHEBI:15361"/>
        <dbReference type="ChEBI" id="CHEBI:15378"/>
        <dbReference type="ChEBI" id="CHEBI:17836"/>
        <dbReference type="ChEBI" id="CHEBI:58406"/>
        <dbReference type="EC" id="4.1.3.38"/>
    </reaction>
</comment>
<dbReference type="AlphaFoldDB" id="A0AAU6PFZ2"/>
<comment type="pathway">
    <text evidence="3 16">Amino-acid biosynthesis; L-valine biosynthesis; L-valine from pyruvate: step 4/4.</text>
</comment>
<evidence type="ECO:0000256" key="3">
    <source>
        <dbReference type="ARBA" id="ARBA00004931"/>
    </source>
</evidence>
<dbReference type="EMBL" id="CP138327">
    <property type="protein sequence ID" value="WXT99904.1"/>
    <property type="molecule type" value="Genomic_DNA"/>
</dbReference>
<evidence type="ECO:0000256" key="1">
    <source>
        <dbReference type="ARBA" id="ARBA00001933"/>
    </source>
</evidence>
<dbReference type="InterPro" id="IPR043132">
    <property type="entry name" value="BCAT-like_C"/>
</dbReference>
<comment type="cofactor">
    <cofactor evidence="1 16">
        <name>pyridoxal 5'-phosphate</name>
        <dbReference type="ChEBI" id="CHEBI:597326"/>
    </cofactor>
</comment>
<evidence type="ECO:0000256" key="9">
    <source>
        <dbReference type="ARBA" id="ARBA00022909"/>
    </source>
</evidence>
<dbReference type="InterPro" id="IPR005785">
    <property type="entry name" value="B_amino_transI"/>
</dbReference>
<comment type="function">
    <text evidence="15">Involved in the biosynthesis of p-aminobenzoate (PABA), a precursor of tetrahydrofolate. Converts 4-amino-4-deoxychorismate into 4-aminobenzoate (PABA) and pyruvate.</text>
</comment>
<evidence type="ECO:0000313" key="17">
    <source>
        <dbReference type="EMBL" id="WXT99904.1"/>
    </source>
</evidence>
<dbReference type="GO" id="GO:0008652">
    <property type="term" value="P:amino acid biosynthetic process"/>
    <property type="evidence" value="ECO:0007669"/>
    <property type="project" value="UniProtKB-KW"/>
</dbReference>
<protein>
    <recommendedName>
        <fullName evidence="16">Branched-chain-amino-acid aminotransferase</fullName>
        <shortName evidence="16">BCAT</shortName>
        <ecNumber evidence="16">2.6.1.42</ecNumber>
    </recommendedName>
</protein>
<comment type="catalytic activity">
    <reaction evidence="11 16">
        <text>L-valine + 2-oxoglutarate = 3-methyl-2-oxobutanoate + L-glutamate</text>
        <dbReference type="Rhea" id="RHEA:24813"/>
        <dbReference type="ChEBI" id="CHEBI:11851"/>
        <dbReference type="ChEBI" id="CHEBI:16810"/>
        <dbReference type="ChEBI" id="CHEBI:29985"/>
        <dbReference type="ChEBI" id="CHEBI:57762"/>
        <dbReference type="EC" id="2.6.1.42"/>
    </reaction>
</comment>
<evidence type="ECO:0000256" key="12">
    <source>
        <dbReference type="ARBA" id="ARBA00048798"/>
    </source>
</evidence>
<evidence type="ECO:0000256" key="2">
    <source>
        <dbReference type="ARBA" id="ARBA00004824"/>
    </source>
</evidence>
<dbReference type="InterPro" id="IPR036038">
    <property type="entry name" value="Aminotransferase-like"/>
</dbReference>
<comment type="pathway">
    <text evidence="10">Cofactor biosynthesis; tetrahydrofolate biosynthesis; 4-aminobenzoate from chorismate: step 2/2.</text>
</comment>
<comment type="catalytic activity">
    <reaction evidence="13 16">
        <text>L-leucine + 2-oxoglutarate = 4-methyl-2-oxopentanoate + L-glutamate</text>
        <dbReference type="Rhea" id="RHEA:18321"/>
        <dbReference type="ChEBI" id="CHEBI:16810"/>
        <dbReference type="ChEBI" id="CHEBI:17865"/>
        <dbReference type="ChEBI" id="CHEBI:29985"/>
        <dbReference type="ChEBI" id="CHEBI:57427"/>
        <dbReference type="EC" id="2.6.1.42"/>
    </reaction>
</comment>
<dbReference type="Gene3D" id="3.30.470.10">
    <property type="match status" value="1"/>
</dbReference>
<comment type="catalytic activity">
    <reaction evidence="12 16">
        <text>L-isoleucine + 2-oxoglutarate = (S)-3-methyl-2-oxopentanoate + L-glutamate</text>
        <dbReference type="Rhea" id="RHEA:24801"/>
        <dbReference type="ChEBI" id="CHEBI:16810"/>
        <dbReference type="ChEBI" id="CHEBI:29985"/>
        <dbReference type="ChEBI" id="CHEBI:35146"/>
        <dbReference type="ChEBI" id="CHEBI:58045"/>
        <dbReference type="EC" id="2.6.1.42"/>
    </reaction>
</comment>
<keyword evidence="8 16" id="KW-0663">Pyridoxal phosphate</keyword>
<dbReference type="GO" id="GO:0004084">
    <property type="term" value="F:branched-chain-amino-acid transaminase activity"/>
    <property type="evidence" value="ECO:0007669"/>
    <property type="project" value="UniProtKB-EC"/>
</dbReference>
<comment type="pathway">
    <text evidence="4 16">Amino-acid biosynthesis; L-leucine biosynthesis; L-leucine from 3-methyl-2-oxobutanoate: step 4/4.</text>
</comment>
<keyword evidence="16" id="KW-0028">Amino-acid biosynthesis</keyword>
<comment type="similarity">
    <text evidence="5 16">Belongs to the class-IV pyridoxal-phosphate-dependent aminotransferase family.</text>
</comment>
<dbReference type="Pfam" id="PF01063">
    <property type="entry name" value="Aminotran_4"/>
    <property type="match status" value="1"/>
</dbReference>
<keyword evidence="16" id="KW-0100">Branched-chain amino acid biosynthesis</keyword>
<gene>
    <name evidence="17" type="primary">ilvE_1</name>
    <name evidence="16" type="synonym">ilvE</name>
    <name evidence="17" type="ORF">Ctma_0610</name>
</gene>
<dbReference type="InterPro" id="IPR050571">
    <property type="entry name" value="Class-IV_PLP-Dep_Aminotrnsfr"/>
</dbReference>
<evidence type="ECO:0000256" key="16">
    <source>
        <dbReference type="RuleBase" id="RU364094"/>
    </source>
</evidence>
<organism evidence="17">
    <name type="scientific">Catillopecten margaritatus gill symbiont</name>
    <dbReference type="NCBI Taxonomy" id="3083288"/>
    <lineage>
        <taxon>Bacteria</taxon>
        <taxon>Pseudomonadati</taxon>
        <taxon>Pseudomonadota</taxon>
        <taxon>Gammaproteobacteria</taxon>
        <taxon>sulfur-oxidizing symbionts</taxon>
    </lineage>
</organism>